<protein>
    <recommendedName>
        <fullName evidence="2">Nudix hydrolase domain-containing protein</fullName>
    </recommendedName>
</protein>
<dbReference type="EMBL" id="HBEF01023426">
    <property type="protein sequence ID" value="CAD8342362.1"/>
    <property type="molecule type" value="Transcribed_RNA"/>
</dbReference>
<reference evidence="1" key="1">
    <citation type="submission" date="2021-01" db="EMBL/GenBank/DDBJ databases">
        <authorList>
            <person name="Corre E."/>
            <person name="Pelletier E."/>
            <person name="Niang G."/>
            <person name="Scheremetjew M."/>
            <person name="Finn R."/>
            <person name="Kale V."/>
            <person name="Holt S."/>
            <person name="Cochrane G."/>
            <person name="Meng A."/>
            <person name="Brown T."/>
            <person name="Cohen L."/>
        </authorList>
    </citation>
    <scope>NUCLEOTIDE SEQUENCE</scope>
    <source>
        <strain evidence="1">CCMP3328</strain>
    </source>
</reference>
<dbReference type="Gene3D" id="3.90.79.10">
    <property type="entry name" value="Nucleoside Triphosphate Pyrophosphohydrolase"/>
    <property type="match status" value="1"/>
</dbReference>
<dbReference type="AlphaFoldDB" id="A0A7S0F6I1"/>
<evidence type="ECO:0008006" key="2">
    <source>
        <dbReference type="Google" id="ProtNLM"/>
    </source>
</evidence>
<dbReference type="InterPro" id="IPR015797">
    <property type="entry name" value="NUDIX_hydrolase-like_dom_sf"/>
</dbReference>
<accession>A0A7S0F6I1</accession>
<organism evidence="1">
    <name type="scientific">Craspedostauros australis</name>
    <dbReference type="NCBI Taxonomy" id="1486917"/>
    <lineage>
        <taxon>Eukaryota</taxon>
        <taxon>Sar</taxon>
        <taxon>Stramenopiles</taxon>
        <taxon>Ochrophyta</taxon>
        <taxon>Bacillariophyta</taxon>
        <taxon>Bacillariophyceae</taxon>
        <taxon>Bacillariophycidae</taxon>
        <taxon>Naviculales</taxon>
        <taxon>Naviculaceae</taxon>
        <taxon>Craspedostauros</taxon>
    </lineage>
</organism>
<dbReference type="SUPFAM" id="SSF55811">
    <property type="entry name" value="Nudix"/>
    <property type="match status" value="1"/>
</dbReference>
<evidence type="ECO:0000313" key="1">
    <source>
        <dbReference type="EMBL" id="CAD8342362.1"/>
    </source>
</evidence>
<gene>
    <name evidence="1" type="ORF">CAUS1442_LOCUS14497</name>
</gene>
<name>A0A7S0F6I1_9STRA</name>
<proteinExistence type="predicted"/>
<sequence>MVMADQEQTKNDVASAWEIRVQAENVQSSMDGHANDAGDEQQQEQLLLSTLSRVLVQWALRDATSAASGGCADVNVSFSGGLTDCVQNDNETLVLQQSNELSDKEYETLFAFLLVDATKGYGEWVEMVPWTGRVLGRLPRSLVHTINVLHRGIGMFVTKDVAMIRQHGHEHGGDAEEDDAGIRDASHHQDDALSQYSYPDLYVHRRTDSKRIFPSLYDMFIGGVSLAGKASEATARREVAEELGLVQALHCNDAGSDALSEPLLDCVVCTSHNRCFVTLYSYAMDMSVESVTWQEEEVAWGAFMPYPIIVASADLSIQRLAERMQWPGGYPPIQSSMKGSLPTAFQDVTEAGRSNHAFEDPHDDVNINTNVNANVDAADGVIEVAAEEDGEDAQAASGWGSWDYVPDGLNGVGTRAEFAVT</sequence>